<feature type="chain" id="PRO_5003404560" evidence="1">
    <location>
        <begin position="21"/>
        <end position="223"/>
    </location>
</feature>
<dbReference type="PANTHER" id="PTHR21525:SF9">
    <property type="entry name" value="CHANNEL_COLICIN DOMAIN-CONTAINING PROTEIN"/>
    <property type="match status" value="1"/>
</dbReference>
<keyword evidence="1" id="KW-0732">Signal</keyword>
<evidence type="ECO:0000256" key="1">
    <source>
        <dbReference type="SAM" id="SignalP"/>
    </source>
</evidence>
<dbReference type="EMBL" id="GL379834">
    <property type="protein sequence ID" value="EGT51549.1"/>
    <property type="molecule type" value="Genomic_DNA"/>
</dbReference>
<evidence type="ECO:0000313" key="3">
    <source>
        <dbReference type="Proteomes" id="UP000008068"/>
    </source>
</evidence>
<keyword evidence="3" id="KW-1185">Reference proteome</keyword>
<dbReference type="STRING" id="135651.G0N3C9"/>
<dbReference type="OrthoDB" id="5872094at2759"/>
<proteinExistence type="predicted"/>
<dbReference type="AlphaFoldDB" id="G0N3C9"/>
<name>G0N3C9_CAEBE</name>
<dbReference type="HOGENOM" id="CLU_073932_1_0_1"/>
<organism evidence="3">
    <name type="scientific">Caenorhabditis brenneri</name>
    <name type="common">Nematode worm</name>
    <dbReference type="NCBI Taxonomy" id="135651"/>
    <lineage>
        <taxon>Eukaryota</taxon>
        <taxon>Metazoa</taxon>
        <taxon>Ecdysozoa</taxon>
        <taxon>Nematoda</taxon>
        <taxon>Chromadorea</taxon>
        <taxon>Rhabditida</taxon>
        <taxon>Rhabditina</taxon>
        <taxon>Rhabditomorpha</taxon>
        <taxon>Rhabditoidea</taxon>
        <taxon>Rhabditidae</taxon>
        <taxon>Peloderinae</taxon>
        <taxon>Caenorhabditis</taxon>
    </lineage>
</organism>
<sequence length="223" mass="23178">MGPRVAVFLLLLSIVSTIHGRVNEQDEDRVSSRKLLTGGTVIAYQNAGRYIIKDGGTRAYNGLNIFDTAYKTAKGDPKWFARIDHATVKNPVTHINVNKAITGVPDPHIKISGATAKAVGLTGKALNVVQKVAPIAMVASVAYDAYEVVGDWNRGDQKLAKKKVVAKMGQYTGAKYGASAGITIGTAIFPGIGTLIGGIIGGIGGVLLGGAGGELVAEVVVPR</sequence>
<evidence type="ECO:0000313" key="2">
    <source>
        <dbReference type="EMBL" id="EGT51549.1"/>
    </source>
</evidence>
<dbReference type="InParanoid" id="G0N3C9"/>
<feature type="signal peptide" evidence="1">
    <location>
        <begin position="1"/>
        <end position="20"/>
    </location>
</feature>
<dbReference type="Proteomes" id="UP000008068">
    <property type="component" value="Unassembled WGS sequence"/>
</dbReference>
<dbReference type="OMA" id="PVTHINV"/>
<protein>
    <submittedName>
        <fullName evidence="2">Uncharacterized protein</fullName>
    </submittedName>
</protein>
<gene>
    <name evidence="2" type="ORF">CAEBREN_14055</name>
</gene>
<reference evidence="3" key="1">
    <citation type="submission" date="2011-07" db="EMBL/GenBank/DDBJ databases">
        <authorList>
            <consortium name="Caenorhabditis brenneri Sequencing and Analysis Consortium"/>
            <person name="Wilson R.K."/>
        </authorList>
    </citation>
    <scope>NUCLEOTIDE SEQUENCE [LARGE SCALE GENOMIC DNA]</scope>
    <source>
        <strain evidence="3">PB2801</strain>
    </source>
</reference>
<dbReference type="PANTHER" id="PTHR21525">
    <property type="entry name" value="MOTILE SPERM PROTEIN"/>
    <property type="match status" value="1"/>
</dbReference>
<dbReference type="eggNOG" id="ENOG502TGZH">
    <property type="taxonomic scope" value="Eukaryota"/>
</dbReference>
<accession>G0N3C9</accession>